<dbReference type="InterPro" id="IPR029063">
    <property type="entry name" value="SAM-dependent_MTases_sf"/>
</dbReference>
<feature type="domain" description="Methyltransferase" evidence="3">
    <location>
        <begin position="40"/>
        <end position="135"/>
    </location>
</feature>
<evidence type="ECO:0000259" key="3">
    <source>
        <dbReference type="Pfam" id="PF13649"/>
    </source>
</evidence>
<dbReference type="Pfam" id="PF13649">
    <property type="entry name" value="Methyltransf_25"/>
    <property type="match status" value="1"/>
</dbReference>
<name>A0ABM9A3S9_9VIBR</name>
<dbReference type="EMBL" id="CAKLDM010000002">
    <property type="protein sequence ID" value="CAH0539218.1"/>
    <property type="molecule type" value="Genomic_DNA"/>
</dbReference>
<evidence type="ECO:0000313" key="4">
    <source>
        <dbReference type="EMBL" id="CAH0539218.1"/>
    </source>
</evidence>
<evidence type="ECO:0000256" key="1">
    <source>
        <dbReference type="ARBA" id="ARBA00022603"/>
    </source>
</evidence>
<protein>
    <submittedName>
        <fullName evidence="4">tRNA 5-carboxymethoxyuridine methyltransferase</fullName>
        <ecNumber evidence="4">2.1.1.-</ecNumber>
    </submittedName>
</protein>
<keyword evidence="2 4" id="KW-0808">Transferase</keyword>
<dbReference type="Gene3D" id="3.40.50.150">
    <property type="entry name" value="Vaccinia Virus protein VP39"/>
    <property type="match status" value="1"/>
</dbReference>
<reference evidence="4" key="1">
    <citation type="submission" date="2021-11" db="EMBL/GenBank/DDBJ databases">
        <authorList>
            <person name="Rodrigo-Torres L."/>
            <person name="Arahal R. D."/>
            <person name="Lucena T."/>
        </authorList>
    </citation>
    <scope>NUCLEOTIDE SEQUENCE</scope>
    <source>
        <strain evidence="4">CECT 7928</strain>
    </source>
</reference>
<dbReference type="PANTHER" id="PTHR43861">
    <property type="entry name" value="TRANS-ACONITATE 2-METHYLTRANSFERASE-RELATED"/>
    <property type="match status" value="1"/>
</dbReference>
<keyword evidence="5" id="KW-1185">Reference proteome</keyword>
<dbReference type="CDD" id="cd02440">
    <property type="entry name" value="AdoMet_MTases"/>
    <property type="match status" value="1"/>
</dbReference>
<dbReference type="GO" id="GO:0032259">
    <property type="term" value="P:methylation"/>
    <property type="evidence" value="ECO:0007669"/>
    <property type="project" value="UniProtKB-KW"/>
</dbReference>
<dbReference type="SUPFAM" id="SSF53335">
    <property type="entry name" value="S-adenosyl-L-methionine-dependent methyltransferases"/>
    <property type="match status" value="1"/>
</dbReference>
<organism evidence="4 5">
    <name type="scientific">Vibrio marisflavi CECT 7928</name>
    <dbReference type="NCBI Taxonomy" id="634439"/>
    <lineage>
        <taxon>Bacteria</taxon>
        <taxon>Pseudomonadati</taxon>
        <taxon>Pseudomonadota</taxon>
        <taxon>Gammaproteobacteria</taxon>
        <taxon>Vibrionales</taxon>
        <taxon>Vibrionaceae</taxon>
        <taxon>Vibrio</taxon>
    </lineage>
</organism>
<dbReference type="Proteomes" id="UP000838748">
    <property type="component" value="Unassembled WGS sequence"/>
</dbReference>
<dbReference type="EC" id="2.1.1.-" evidence="4"/>
<sequence>MFDKYGLEATHNSFGFMHTLSPMGKAFIEYSSQTLEKPLLDIGCAFGVTTLPCLENGAKVVACDIEQSHLDELKRRAPLQHHENLTLQLGRFPEEMDFAEGSFSGIFISHVLPFLSEQELKDGFQKISKWLAPGGKLFLLCYSPFHKTMSDFIPTYLERIKTTKTFAGLVDNKRDYESNEIVNDDLPDRLMLFDVPTVEHLFELAGLDTELCEHIGGVENGVPEIFCLDGREWVGAIGVKPQA</sequence>
<dbReference type="PANTHER" id="PTHR43861:SF1">
    <property type="entry name" value="TRANS-ACONITATE 2-METHYLTRANSFERASE"/>
    <property type="match status" value="1"/>
</dbReference>
<keyword evidence="1 4" id="KW-0489">Methyltransferase</keyword>
<dbReference type="GO" id="GO:0008168">
    <property type="term" value="F:methyltransferase activity"/>
    <property type="evidence" value="ECO:0007669"/>
    <property type="project" value="UniProtKB-KW"/>
</dbReference>
<accession>A0ABM9A3S9</accession>
<dbReference type="InterPro" id="IPR041698">
    <property type="entry name" value="Methyltransf_25"/>
</dbReference>
<evidence type="ECO:0000313" key="5">
    <source>
        <dbReference type="Proteomes" id="UP000838748"/>
    </source>
</evidence>
<comment type="caution">
    <text evidence="4">The sequence shown here is derived from an EMBL/GenBank/DDBJ whole genome shotgun (WGS) entry which is preliminary data.</text>
</comment>
<dbReference type="RefSeq" id="WP_237361304.1">
    <property type="nucleotide sequence ID" value="NZ_CAKLDM010000002.1"/>
</dbReference>
<gene>
    <name evidence="4" type="primary">cmoM_1</name>
    <name evidence="4" type="ORF">VMF7928_01986</name>
</gene>
<evidence type="ECO:0000256" key="2">
    <source>
        <dbReference type="ARBA" id="ARBA00022679"/>
    </source>
</evidence>
<proteinExistence type="predicted"/>